<evidence type="ECO:0000313" key="1">
    <source>
        <dbReference type="EMBL" id="VAW76504.1"/>
    </source>
</evidence>
<sequence>TSWSEDTKQRLIIHYPSGENGQLWAYELRSWIVSLGIPLENLKLVEASDEVGEIALELSR</sequence>
<feature type="non-terminal residue" evidence="1">
    <location>
        <position position="1"/>
    </location>
</feature>
<proteinExistence type="predicted"/>
<protein>
    <submittedName>
        <fullName evidence="1">Uncharacterized protein</fullName>
    </submittedName>
</protein>
<organism evidence="1">
    <name type="scientific">hydrothermal vent metagenome</name>
    <dbReference type="NCBI Taxonomy" id="652676"/>
    <lineage>
        <taxon>unclassified sequences</taxon>
        <taxon>metagenomes</taxon>
        <taxon>ecological metagenomes</taxon>
    </lineage>
</organism>
<name>A0A3B0Z5B1_9ZZZZ</name>
<dbReference type="EMBL" id="UOFK01000099">
    <property type="protein sequence ID" value="VAW76504.1"/>
    <property type="molecule type" value="Genomic_DNA"/>
</dbReference>
<gene>
    <name evidence="1" type="ORF">MNBD_GAMMA13-743</name>
</gene>
<reference evidence="1" key="1">
    <citation type="submission" date="2018-06" db="EMBL/GenBank/DDBJ databases">
        <authorList>
            <person name="Zhirakovskaya E."/>
        </authorList>
    </citation>
    <scope>NUCLEOTIDE SEQUENCE</scope>
</reference>
<dbReference type="AlphaFoldDB" id="A0A3B0Z5B1"/>
<accession>A0A3B0Z5B1</accession>